<gene>
    <name evidence="1" type="ORF">SAMN02745199_1280</name>
</gene>
<sequence length="67" mass="7948">MMRTNIVIDDALIEEAMKLSNLKTKKEVVNLALKEFVQTRKRKNLKDLKGKIEFADDYDYKKMRKSL</sequence>
<reference evidence="2" key="1">
    <citation type="submission" date="2016-11" db="EMBL/GenBank/DDBJ databases">
        <authorList>
            <person name="Varghese N."/>
            <person name="Submissions S."/>
        </authorList>
    </citation>
    <scope>NUCLEOTIDE SEQUENCE [LARGE SCALE GENOMIC DNA]</scope>
    <source>
        <strain evidence="2">DSM 15807</strain>
    </source>
</reference>
<dbReference type="EMBL" id="FQXN01000004">
    <property type="protein sequence ID" value="SHH48184.1"/>
    <property type="molecule type" value="Genomic_DNA"/>
</dbReference>
<dbReference type="InterPro" id="IPR019239">
    <property type="entry name" value="VapB_antitoxin"/>
</dbReference>
<keyword evidence="2" id="KW-1185">Reference proteome</keyword>
<name>A0A1M5TBV2_9BACT</name>
<dbReference type="Pfam" id="PF09957">
    <property type="entry name" value="VapB_antitoxin"/>
    <property type="match status" value="1"/>
</dbReference>
<protein>
    <submittedName>
        <fullName evidence="1">Antitoxin of type II TA system, VapB</fullName>
    </submittedName>
</protein>
<organism evidence="1 2">
    <name type="scientific">Thermosipho atlanticus DSM 15807</name>
    <dbReference type="NCBI Taxonomy" id="1123380"/>
    <lineage>
        <taxon>Bacteria</taxon>
        <taxon>Thermotogati</taxon>
        <taxon>Thermotogota</taxon>
        <taxon>Thermotogae</taxon>
        <taxon>Thermotogales</taxon>
        <taxon>Fervidobacteriaceae</taxon>
        <taxon>Thermosipho</taxon>
    </lineage>
</organism>
<proteinExistence type="predicted"/>
<accession>A0A1M5TBV2</accession>
<dbReference type="AlphaFoldDB" id="A0A1M5TBV2"/>
<dbReference type="Proteomes" id="UP000242592">
    <property type="component" value="Unassembled WGS sequence"/>
</dbReference>
<evidence type="ECO:0000313" key="2">
    <source>
        <dbReference type="Proteomes" id="UP000242592"/>
    </source>
</evidence>
<evidence type="ECO:0000313" key="1">
    <source>
        <dbReference type="EMBL" id="SHH48184.1"/>
    </source>
</evidence>